<dbReference type="AlphaFoldDB" id="A0A397UGF1"/>
<name>A0A397UGF1_9GLOM</name>
<comment type="caution">
    <text evidence="2">The sequence shown here is derived from an EMBL/GenBank/DDBJ whole genome shotgun (WGS) entry which is preliminary data.</text>
</comment>
<organism evidence="2 3">
    <name type="scientific">Gigaspora rosea</name>
    <dbReference type="NCBI Taxonomy" id="44941"/>
    <lineage>
        <taxon>Eukaryota</taxon>
        <taxon>Fungi</taxon>
        <taxon>Fungi incertae sedis</taxon>
        <taxon>Mucoromycota</taxon>
        <taxon>Glomeromycotina</taxon>
        <taxon>Glomeromycetes</taxon>
        <taxon>Diversisporales</taxon>
        <taxon>Gigasporaceae</taxon>
        <taxon>Gigaspora</taxon>
    </lineage>
</organism>
<gene>
    <name evidence="2" type="ORF">C2G38_2212020</name>
</gene>
<feature type="region of interest" description="Disordered" evidence="1">
    <location>
        <begin position="1"/>
        <end position="23"/>
    </location>
</feature>
<evidence type="ECO:0000256" key="1">
    <source>
        <dbReference type="SAM" id="MobiDB-lite"/>
    </source>
</evidence>
<accession>A0A397UGF1</accession>
<dbReference type="OrthoDB" id="10572723at2759"/>
<evidence type="ECO:0000313" key="2">
    <source>
        <dbReference type="EMBL" id="RIB08288.1"/>
    </source>
</evidence>
<feature type="compositionally biased region" description="Basic and acidic residues" evidence="1">
    <location>
        <begin position="8"/>
        <end position="23"/>
    </location>
</feature>
<keyword evidence="3" id="KW-1185">Reference proteome</keyword>
<protein>
    <submittedName>
        <fullName evidence="2">Uncharacterized protein</fullName>
    </submittedName>
</protein>
<proteinExistence type="predicted"/>
<dbReference type="EMBL" id="QKWP01001528">
    <property type="protein sequence ID" value="RIB08288.1"/>
    <property type="molecule type" value="Genomic_DNA"/>
</dbReference>
<dbReference type="Proteomes" id="UP000266673">
    <property type="component" value="Unassembled WGS sequence"/>
</dbReference>
<reference evidence="2 3" key="1">
    <citation type="submission" date="2018-06" db="EMBL/GenBank/DDBJ databases">
        <title>Comparative genomics reveals the genomic features of Rhizophagus irregularis, R. cerebriforme, R. diaphanum and Gigaspora rosea, and their symbiotic lifestyle signature.</title>
        <authorList>
            <person name="Morin E."/>
            <person name="San Clemente H."/>
            <person name="Chen E.C.H."/>
            <person name="De La Providencia I."/>
            <person name="Hainaut M."/>
            <person name="Kuo A."/>
            <person name="Kohler A."/>
            <person name="Murat C."/>
            <person name="Tang N."/>
            <person name="Roy S."/>
            <person name="Loubradou J."/>
            <person name="Henrissat B."/>
            <person name="Grigoriev I.V."/>
            <person name="Corradi N."/>
            <person name="Roux C."/>
            <person name="Martin F.M."/>
        </authorList>
    </citation>
    <scope>NUCLEOTIDE SEQUENCE [LARGE SCALE GENOMIC DNA]</scope>
    <source>
        <strain evidence="2 3">DAOM 194757</strain>
    </source>
</reference>
<sequence>MLVNNNGNKERNNKKENLLEREAPHKTLDIGGCYRNKIKFGEDKELDYQKSAENSDRKVLLMENDDINIEKEPGHKKRLETENVPIESEEIDDKTKTDEIAIIKNEKEFWVKMKLEHWKLAEPSDAAEKCKVRNYNVIGEKKNETDENKVKKDECEIVDQKLADGNDEGRKEKTEIC</sequence>
<evidence type="ECO:0000313" key="3">
    <source>
        <dbReference type="Proteomes" id="UP000266673"/>
    </source>
</evidence>